<dbReference type="Pfam" id="PF16739">
    <property type="entry name" value="CARD_2"/>
    <property type="match status" value="1"/>
</dbReference>
<name>A0A2B4RF26_STYPI</name>
<dbReference type="GO" id="GO:0045087">
    <property type="term" value="P:innate immune response"/>
    <property type="evidence" value="ECO:0007669"/>
    <property type="project" value="UniProtKB-KW"/>
</dbReference>
<evidence type="ECO:0000259" key="6">
    <source>
        <dbReference type="Pfam" id="PF16739"/>
    </source>
</evidence>
<dbReference type="AlphaFoldDB" id="A0A2B4RF26"/>
<dbReference type="Gene3D" id="1.10.533.10">
    <property type="entry name" value="Death Domain, Fas"/>
    <property type="match status" value="1"/>
</dbReference>
<dbReference type="OrthoDB" id="9909785at2759"/>
<evidence type="ECO:0000256" key="5">
    <source>
        <dbReference type="ARBA" id="ARBA00022859"/>
    </source>
</evidence>
<evidence type="ECO:0000313" key="7">
    <source>
        <dbReference type="EMBL" id="PFX15413.1"/>
    </source>
</evidence>
<keyword evidence="1" id="KW-1017">Isopeptide bond</keyword>
<keyword evidence="5" id="KW-0391">Immunity</keyword>
<evidence type="ECO:0000256" key="4">
    <source>
        <dbReference type="ARBA" id="ARBA00022843"/>
    </source>
</evidence>
<accession>A0A2B4RF26</accession>
<gene>
    <name evidence="7" type="ORF">AWC38_SpisGene20371</name>
</gene>
<keyword evidence="3" id="KW-0399">Innate immunity</keyword>
<dbReference type="EMBL" id="LSMT01000652">
    <property type="protein sequence ID" value="PFX15413.1"/>
    <property type="molecule type" value="Genomic_DNA"/>
</dbReference>
<sequence>MDREERDLINENITQLVEDVIPIDMLPYLPCLTKSDKEKIKCEETNHGSMRAAQELIDRLVRRRNSFREFITALCETGCRHLAVQLCPLQFHEENEQGDVIRDARDDRNQEIIITDFRNQIALDDVNHA</sequence>
<organism evidence="7 8">
    <name type="scientific">Stylophora pistillata</name>
    <name type="common">Smooth cauliflower coral</name>
    <dbReference type="NCBI Taxonomy" id="50429"/>
    <lineage>
        <taxon>Eukaryota</taxon>
        <taxon>Metazoa</taxon>
        <taxon>Cnidaria</taxon>
        <taxon>Anthozoa</taxon>
        <taxon>Hexacorallia</taxon>
        <taxon>Scleractinia</taxon>
        <taxon>Astrocoeniina</taxon>
        <taxon>Pocilloporidae</taxon>
        <taxon>Stylophora</taxon>
    </lineage>
</organism>
<dbReference type="InterPro" id="IPR011029">
    <property type="entry name" value="DEATH-like_dom_sf"/>
</dbReference>
<evidence type="ECO:0000256" key="2">
    <source>
        <dbReference type="ARBA" id="ARBA00022553"/>
    </source>
</evidence>
<dbReference type="SUPFAM" id="SSF47986">
    <property type="entry name" value="DEATH domain"/>
    <property type="match status" value="1"/>
</dbReference>
<evidence type="ECO:0000256" key="1">
    <source>
        <dbReference type="ARBA" id="ARBA00022499"/>
    </source>
</evidence>
<dbReference type="GO" id="GO:0005737">
    <property type="term" value="C:cytoplasm"/>
    <property type="evidence" value="ECO:0007669"/>
    <property type="project" value="UniProtKB-ARBA"/>
</dbReference>
<keyword evidence="8" id="KW-1185">Reference proteome</keyword>
<keyword evidence="2" id="KW-0597">Phosphoprotein</keyword>
<dbReference type="Proteomes" id="UP000225706">
    <property type="component" value="Unassembled WGS sequence"/>
</dbReference>
<protein>
    <recommendedName>
        <fullName evidence="6">Caspase recruitment domain-containing protein</fullName>
    </recommendedName>
</protein>
<evidence type="ECO:0000256" key="3">
    <source>
        <dbReference type="ARBA" id="ARBA00022588"/>
    </source>
</evidence>
<comment type="caution">
    <text evidence="7">The sequence shown here is derived from an EMBL/GenBank/DDBJ whole genome shotgun (WGS) entry which is preliminary data.</text>
</comment>
<feature type="domain" description="Caspase recruitment" evidence="6">
    <location>
        <begin position="1"/>
        <end position="85"/>
    </location>
</feature>
<keyword evidence="4" id="KW-0832">Ubl conjugation</keyword>
<dbReference type="InterPro" id="IPR031964">
    <property type="entry name" value="CARD_dom"/>
</dbReference>
<reference evidence="8" key="1">
    <citation type="journal article" date="2017" name="bioRxiv">
        <title>Comparative analysis of the genomes of Stylophora pistillata and Acropora digitifera provides evidence for extensive differences between species of corals.</title>
        <authorList>
            <person name="Voolstra C.R."/>
            <person name="Li Y."/>
            <person name="Liew Y.J."/>
            <person name="Baumgarten S."/>
            <person name="Zoccola D."/>
            <person name="Flot J.-F."/>
            <person name="Tambutte S."/>
            <person name="Allemand D."/>
            <person name="Aranda M."/>
        </authorList>
    </citation>
    <scope>NUCLEOTIDE SEQUENCE [LARGE SCALE GENOMIC DNA]</scope>
</reference>
<proteinExistence type="predicted"/>
<evidence type="ECO:0000313" key="8">
    <source>
        <dbReference type="Proteomes" id="UP000225706"/>
    </source>
</evidence>